<dbReference type="AlphaFoldDB" id="L1MH62"/>
<keyword evidence="2" id="KW-1185">Reference proteome</keyword>
<evidence type="ECO:0000313" key="2">
    <source>
        <dbReference type="Proteomes" id="UP000010445"/>
    </source>
</evidence>
<accession>L1MH62</accession>
<evidence type="ECO:0000313" key="1">
    <source>
        <dbReference type="EMBL" id="EKX90582.1"/>
    </source>
</evidence>
<organism evidence="1 2">
    <name type="scientific">Corynebacterium durum F0235</name>
    <dbReference type="NCBI Taxonomy" id="1035195"/>
    <lineage>
        <taxon>Bacteria</taxon>
        <taxon>Bacillati</taxon>
        <taxon>Actinomycetota</taxon>
        <taxon>Actinomycetes</taxon>
        <taxon>Mycobacteriales</taxon>
        <taxon>Corynebacteriaceae</taxon>
        <taxon>Corynebacterium</taxon>
    </lineage>
</organism>
<dbReference type="HOGENOM" id="CLU_2286756_0_0_11"/>
<dbReference type="Proteomes" id="UP000010445">
    <property type="component" value="Unassembled WGS sequence"/>
</dbReference>
<dbReference type="EMBL" id="AMEM01000017">
    <property type="protein sequence ID" value="EKX90582.1"/>
    <property type="molecule type" value="Genomic_DNA"/>
</dbReference>
<proteinExistence type="predicted"/>
<reference evidence="1 2" key="1">
    <citation type="submission" date="2012-05" db="EMBL/GenBank/DDBJ databases">
        <authorList>
            <person name="Weinstock G."/>
            <person name="Sodergren E."/>
            <person name="Lobos E.A."/>
            <person name="Fulton L."/>
            <person name="Fulton R."/>
            <person name="Courtney L."/>
            <person name="Fronick C."/>
            <person name="O'Laughlin M."/>
            <person name="Godfrey J."/>
            <person name="Wilson R.M."/>
            <person name="Miner T."/>
            <person name="Farmer C."/>
            <person name="Delehaunty K."/>
            <person name="Cordes M."/>
            <person name="Minx P."/>
            <person name="Tomlinson C."/>
            <person name="Chen J."/>
            <person name="Wollam A."/>
            <person name="Pepin K.H."/>
            <person name="Bhonagiri V."/>
            <person name="Zhang X."/>
            <person name="Suruliraj S."/>
            <person name="Warren W."/>
            <person name="Mitreva M."/>
            <person name="Mardis E.R."/>
            <person name="Wilson R.K."/>
        </authorList>
    </citation>
    <scope>NUCLEOTIDE SEQUENCE [LARGE SCALE GENOMIC DNA]</scope>
    <source>
        <strain evidence="1 2">F0235</strain>
    </source>
</reference>
<comment type="caution">
    <text evidence="1">The sequence shown here is derived from an EMBL/GenBank/DDBJ whole genome shotgun (WGS) entry which is preliminary data.</text>
</comment>
<name>L1MH62_9CORY</name>
<dbReference type="STRING" id="1035195.HMPREF9997_01077"/>
<protein>
    <submittedName>
        <fullName evidence="1">Uncharacterized protein</fullName>
    </submittedName>
</protein>
<sequence length="101" mass="11470">MWIETTLRGDFKQKLTISITVNQLFTLLVAQVDEKAHATLSELWNQVLISRAKSAWLLAEGNTFGAYLLPSFLARCQMRRQHGGVPFWLVEVSLNRDVPAL</sequence>
<gene>
    <name evidence="1" type="ORF">HMPREF9997_01077</name>
</gene>